<dbReference type="FunCoup" id="K3X7N4">
    <property type="interactions" value="400"/>
</dbReference>
<keyword evidence="5" id="KW-0677">Repeat</keyword>
<keyword evidence="8" id="KW-1133">Transmembrane helix</keyword>
<proteinExistence type="inferred from homology"/>
<evidence type="ECO:0000256" key="7">
    <source>
        <dbReference type="ARBA" id="ARBA00022946"/>
    </source>
</evidence>
<evidence type="ECO:0000256" key="6">
    <source>
        <dbReference type="ARBA" id="ARBA00022792"/>
    </source>
</evidence>
<evidence type="ECO:0008006" key="15">
    <source>
        <dbReference type="Google" id="ProtNLM"/>
    </source>
</evidence>
<dbReference type="PANTHER" id="PTHR45671">
    <property type="entry name" value="SOLUTE CARRIER FAMILY 25 (MITOCHONDRIAL CARRIER PHOSPHATE CARRIER), MEMBER 3, LIKE-RELATED-RELATED"/>
    <property type="match status" value="1"/>
</dbReference>
<reference evidence="14" key="1">
    <citation type="journal article" date="2010" name="Genome Biol.">
        <title>Genome sequence of the necrotrophic plant pathogen Pythium ultimum reveals original pathogenicity mechanisms and effector repertoire.</title>
        <authorList>
            <person name="Levesque C.A."/>
            <person name="Brouwer H."/>
            <person name="Cano L."/>
            <person name="Hamilton J.P."/>
            <person name="Holt C."/>
            <person name="Huitema E."/>
            <person name="Raffaele S."/>
            <person name="Robideau G.P."/>
            <person name="Thines M."/>
            <person name="Win J."/>
            <person name="Zerillo M.M."/>
            <person name="Beakes G.W."/>
            <person name="Boore J.L."/>
            <person name="Busam D."/>
            <person name="Dumas B."/>
            <person name="Ferriera S."/>
            <person name="Fuerstenberg S.I."/>
            <person name="Gachon C.M."/>
            <person name="Gaulin E."/>
            <person name="Govers F."/>
            <person name="Grenville-Briggs L."/>
            <person name="Horner N."/>
            <person name="Hostetler J."/>
            <person name="Jiang R.H."/>
            <person name="Johnson J."/>
            <person name="Krajaejun T."/>
            <person name="Lin H."/>
            <person name="Meijer H.J."/>
            <person name="Moore B."/>
            <person name="Morris P."/>
            <person name="Phuntmart V."/>
            <person name="Puiu D."/>
            <person name="Shetty J."/>
            <person name="Stajich J.E."/>
            <person name="Tripathy S."/>
            <person name="Wawra S."/>
            <person name="van West P."/>
            <person name="Whitty B.R."/>
            <person name="Coutinho P.M."/>
            <person name="Henrissat B."/>
            <person name="Martin F."/>
            <person name="Thomas P.D."/>
            <person name="Tyler B.M."/>
            <person name="De Vries R.P."/>
            <person name="Kamoun S."/>
            <person name="Yandell M."/>
            <person name="Tisserat N."/>
            <person name="Buell C.R."/>
        </authorList>
    </citation>
    <scope>NUCLEOTIDE SEQUENCE</scope>
    <source>
        <strain evidence="14">DAOM:BR144</strain>
    </source>
</reference>
<keyword evidence="4 11" id="KW-0812">Transmembrane</keyword>
<evidence type="ECO:0000313" key="13">
    <source>
        <dbReference type="EnsemblProtists" id="PYU1_T013233"/>
    </source>
</evidence>
<organism evidence="13 14">
    <name type="scientific">Globisporangium ultimum (strain ATCC 200006 / CBS 805.95 / DAOM BR144)</name>
    <name type="common">Pythium ultimum</name>
    <dbReference type="NCBI Taxonomy" id="431595"/>
    <lineage>
        <taxon>Eukaryota</taxon>
        <taxon>Sar</taxon>
        <taxon>Stramenopiles</taxon>
        <taxon>Oomycota</taxon>
        <taxon>Peronosporomycetes</taxon>
        <taxon>Pythiales</taxon>
        <taxon>Pythiaceae</taxon>
        <taxon>Globisporangium</taxon>
    </lineage>
</organism>
<dbReference type="EnsemblProtists" id="PYU1_T013233">
    <property type="protein sequence ID" value="PYU1_T013233"/>
    <property type="gene ID" value="PYU1_G013204"/>
</dbReference>
<evidence type="ECO:0000256" key="2">
    <source>
        <dbReference type="ARBA" id="ARBA00006375"/>
    </source>
</evidence>
<feature type="repeat" description="Solcar" evidence="11">
    <location>
        <begin position="251"/>
        <end position="332"/>
    </location>
</feature>
<comment type="similarity">
    <text evidence="2 12">Belongs to the mitochondrial carrier (TC 2.A.29) family.</text>
</comment>
<keyword evidence="14" id="KW-1185">Reference proteome</keyword>
<reference evidence="13" key="3">
    <citation type="submission" date="2015-02" db="UniProtKB">
        <authorList>
            <consortium name="EnsemblProtists"/>
        </authorList>
    </citation>
    <scope>IDENTIFICATION</scope>
    <source>
        <strain evidence="13">DAOM BR144</strain>
    </source>
</reference>
<evidence type="ECO:0000256" key="3">
    <source>
        <dbReference type="ARBA" id="ARBA00022448"/>
    </source>
</evidence>
<dbReference type="InterPro" id="IPR018108">
    <property type="entry name" value="MCP_transmembrane"/>
</dbReference>
<dbReference type="HOGENOM" id="CLU_039456_2_2_1"/>
<dbReference type="OMA" id="YKGAIWL"/>
<dbReference type="GO" id="GO:0005743">
    <property type="term" value="C:mitochondrial inner membrane"/>
    <property type="evidence" value="ECO:0007669"/>
    <property type="project" value="UniProtKB-SubCell"/>
</dbReference>
<dbReference type="EMBL" id="GL376577">
    <property type="status" value="NOT_ANNOTATED_CDS"/>
    <property type="molecule type" value="Genomic_DNA"/>
</dbReference>
<keyword evidence="7" id="KW-0809">Transit peptide</keyword>
<evidence type="ECO:0000313" key="14">
    <source>
        <dbReference type="Proteomes" id="UP000019132"/>
    </source>
</evidence>
<reference evidence="14" key="2">
    <citation type="submission" date="2010-04" db="EMBL/GenBank/DDBJ databases">
        <authorList>
            <person name="Buell R."/>
            <person name="Hamilton J."/>
            <person name="Hostetler J."/>
        </authorList>
    </citation>
    <scope>NUCLEOTIDE SEQUENCE [LARGE SCALE GENOMIC DNA]</scope>
    <source>
        <strain evidence="14">DAOM:BR144</strain>
    </source>
</reference>
<dbReference type="InParanoid" id="K3X7N4"/>
<protein>
    <recommendedName>
        <fullName evidence="15">Mitochondrial phosphate carrier protein</fullName>
    </recommendedName>
</protein>
<keyword evidence="6" id="KW-0999">Mitochondrion inner membrane</keyword>
<dbReference type="SUPFAM" id="SSF103506">
    <property type="entry name" value="Mitochondrial carrier"/>
    <property type="match status" value="1"/>
</dbReference>
<keyword evidence="10 11" id="KW-0472">Membrane</keyword>
<dbReference type="FunFam" id="1.50.40.10:FF:000005">
    <property type="entry name" value="Mitochondrial phosphate carrier protein 2"/>
    <property type="match status" value="1"/>
</dbReference>
<keyword evidence="9" id="KW-0496">Mitochondrion</keyword>
<evidence type="ECO:0000256" key="8">
    <source>
        <dbReference type="ARBA" id="ARBA00022989"/>
    </source>
</evidence>
<evidence type="ECO:0000256" key="9">
    <source>
        <dbReference type="ARBA" id="ARBA00023128"/>
    </source>
</evidence>
<evidence type="ECO:0000256" key="1">
    <source>
        <dbReference type="ARBA" id="ARBA00004448"/>
    </source>
</evidence>
<dbReference type="InterPro" id="IPR044677">
    <property type="entry name" value="SLC25A3/Pic2/Mir1-like"/>
</dbReference>
<feature type="repeat" description="Solcar" evidence="11">
    <location>
        <begin position="147"/>
        <end position="234"/>
    </location>
</feature>
<dbReference type="VEuPathDB" id="FungiDB:PYU1_G013204"/>
<dbReference type="Proteomes" id="UP000019132">
    <property type="component" value="Unassembled WGS sequence"/>
</dbReference>
<dbReference type="PROSITE" id="PS50920">
    <property type="entry name" value="SOLCAR"/>
    <property type="match status" value="3"/>
</dbReference>
<dbReference type="Gene3D" id="1.50.40.10">
    <property type="entry name" value="Mitochondrial carrier domain"/>
    <property type="match status" value="2"/>
</dbReference>
<sequence length="345" mass="37054">MSAFFPVISTLSPAMPSAPKFQARSPSILATSAAKQWDARLSHNPVHDNSYYAKCMVAGVLSCGLTHTAITPLDVVKCNMQVNPTKFTGLVPGIKTIAAEEGTAALFKGWAPTALGYSAQGLCKFGFYEYFKDLYSTMAGEENAYKYRGMIYLAGSASAEFIADVALCPMEMVKVKVQTSPAGTFPVEFGPAVAAMRANSAETRFPFGSVVPLWSRQIPYTMAKFFFFEKVVEAFYTHVFTEPKSSYPKSTQLGITFASGYLAGVICAIVSHPADSVVSLMGKAENKGKSIGQIANETGLKNLATKGLGTRIIMIGTLTGLQWWIYDTFKTVFGMGTSGGAPAKK</sequence>
<dbReference type="InterPro" id="IPR023395">
    <property type="entry name" value="MCP_dom_sf"/>
</dbReference>
<comment type="subcellular location">
    <subcellularLocation>
        <location evidence="1">Mitochondrion inner membrane</location>
        <topology evidence="1">Multi-pass membrane protein</topology>
    </subcellularLocation>
</comment>
<evidence type="ECO:0000256" key="12">
    <source>
        <dbReference type="RuleBase" id="RU000488"/>
    </source>
</evidence>
<name>K3X7N4_GLOUD</name>
<keyword evidence="3 12" id="KW-0813">Transport</keyword>
<evidence type="ECO:0000256" key="11">
    <source>
        <dbReference type="PROSITE-ProRule" id="PRU00282"/>
    </source>
</evidence>
<dbReference type="eggNOG" id="KOG0767">
    <property type="taxonomic scope" value="Eukaryota"/>
</dbReference>
<evidence type="ECO:0000256" key="10">
    <source>
        <dbReference type="ARBA" id="ARBA00023136"/>
    </source>
</evidence>
<feature type="repeat" description="Solcar" evidence="11">
    <location>
        <begin position="50"/>
        <end position="134"/>
    </location>
</feature>
<evidence type="ECO:0000256" key="5">
    <source>
        <dbReference type="ARBA" id="ARBA00022737"/>
    </source>
</evidence>
<dbReference type="GO" id="GO:0005315">
    <property type="term" value="F:phosphate transmembrane transporter activity"/>
    <property type="evidence" value="ECO:0007669"/>
    <property type="project" value="InterPro"/>
</dbReference>
<dbReference type="AlphaFoldDB" id="K3X7N4"/>
<dbReference type="PANTHER" id="PTHR45671:SF10">
    <property type="entry name" value="SOLUTE CARRIER FAMILY 25 MEMBER 3"/>
    <property type="match status" value="1"/>
</dbReference>
<dbReference type="Pfam" id="PF00153">
    <property type="entry name" value="Mito_carr"/>
    <property type="match status" value="3"/>
</dbReference>
<evidence type="ECO:0000256" key="4">
    <source>
        <dbReference type="ARBA" id="ARBA00022692"/>
    </source>
</evidence>
<accession>K3X7N4</accession>
<dbReference type="STRING" id="431595.K3X7N4"/>
<dbReference type="GO" id="GO:1990547">
    <property type="term" value="P:mitochondrial phosphate ion transmembrane transport"/>
    <property type="evidence" value="ECO:0007669"/>
    <property type="project" value="InterPro"/>
</dbReference>